<evidence type="ECO:0000313" key="3">
    <source>
        <dbReference type="EMBL" id="MFD0918442.1"/>
    </source>
</evidence>
<proteinExistence type="predicted"/>
<evidence type="ECO:0000256" key="1">
    <source>
        <dbReference type="SAM" id="Coils"/>
    </source>
</evidence>
<organism evidence="3 4">
    <name type="scientific">Saccharopolyspora rosea</name>
    <dbReference type="NCBI Taxonomy" id="524884"/>
    <lineage>
        <taxon>Bacteria</taxon>
        <taxon>Bacillati</taxon>
        <taxon>Actinomycetota</taxon>
        <taxon>Actinomycetes</taxon>
        <taxon>Pseudonocardiales</taxon>
        <taxon>Pseudonocardiaceae</taxon>
        <taxon>Saccharopolyspora</taxon>
    </lineage>
</organism>
<feature type="compositionally biased region" description="Acidic residues" evidence="2">
    <location>
        <begin position="134"/>
        <end position="144"/>
    </location>
</feature>
<keyword evidence="4" id="KW-1185">Reference proteome</keyword>
<evidence type="ECO:0000256" key="2">
    <source>
        <dbReference type="SAM" id="MobiDB-lite"/>
    </source>
</evidence>
<gene>
    <name evidence="3" type="ORF">ACFQ16_01675</name>
</gene>
<accession>A0ABW3FL79</accession>
<evidence type="ECO:0008006" key="5">
    <source>
        <dbReference type="Google" id="ProtNLM"/>
    </source>
</evidence>
<evidence type="ECO:0000313" key="4">
    <source>
        <dbReference type="Proteomes" id="UP001597018"/>
    </source>
</evidence>
<dbReference type="Proteomes" id="UP001597018">
    <property type="component" value="Unassembled WGS sequence"/>
</dbReference>
<reference evidence="4" key="1">
    <citation type="journal article" date="2019" name="Int. J. Syst. Evol. Microbiol.">
        <title>The Global Catalogue of Microorganisms (GCM) 10K type strain sequencing project: providing services to taxonomists for standard genome sequencing and annotation.</title>
        <authorList>
            <consortium name="The Broad Institute Genomics Platform"/>
            <consortium name="The Broad Institute Genome Sequencing Center for Infectious Disease"/>
            <person name="Wu L."/>
            <person name="Ma J."/>
        </authorList>
    </citation>
    <scope>NUCLEOTIDE SEQUENCE [LARGE SCALE GENOMIC DNA]</scope>
    <source>
        <strain evidence="4">CCUG 56401</strain>
    </source>
</reference>
<dbReference type="RefSeq" id="WP_263249941.1">
    <property type="nucleotide sequence ID" value="NZ_BAABLT010000022.1"/>
</dbReference>
<protein>
    <recommendedName>
        <fullName evidence="5">Sigma-70-like protein</fullName>
    </recommendedName>
</protein>
<dbReference type="EMBL" id="JBHTIW010000001">
    <property type="protein sequence ID" value="MFD0918442.1"/>
    <property type="molecule type" value="Genomic_DNA"/>
</dbReference>
<name>A0ABW3FL79_9PSEU</name>
<keyword evidence="1" id="KW-0175">Coiled coil</keyword>
<feature type="region of interest" description="Disordered" evidence="2">
    <location>
        <begin position="113"/>
        <end position="144"/>
    </location>
</feature>
<feature type="coiled-coil region" evidence="1">
    <location>
        <begin position="7"/>
        <end position="34"/>
    </location>
</feature>
<feature type="compositionally biased region" description="Basic and acidic residues" evidence="2">
    <location>
        <begin position="123"/>
        <end position="133"/>
    </location>
</feature>
<sequence length="144" mass="16165">MQDDWKTRQLREAEEQLETALADAEAALSEVERFSASLPEIKLGDEQIEQIEQLVREGKAPDEVKALQEHIDAGDLSWQDIAEGRGLDNEAVRAAFQVSVDQMKRAKELLDEGHGIDAIIDADPNRPRSANDHYDDEPPDSFLQ</sequence>
<comment type="caution">
    <text evidence="3">The sequence shown here is derived from an EMBL/GenBank/DDBJ whole genome shotgun (WGS) entry which is preliminary data.</text>
</comment>